<evidence type="ECO:0000313" key="4">
    <source>
        <dbReference type="Proteomes" id="UP000256999"/>
    </source>
</evidence>
<protein>
    <submittedName>
        <fullName evidence="3">Short chain dehydrogenase</fullName>
    </submittedName>
</protein>
<dbReference type="SUPFAM" id="SSF51735">
    <property type="entry name" value="NAD(P)-binding Rossmann-fold domains"/>
    <property type="match status" value="1"/>
</dbReference>
<dbReference type="PANTHER" id="PTHR43477">
    <property type="entry name" value="DIHYDROANTICAPSIN 7-DEHYDROGENASE"/>
    <property type="match status" value="1"/>
</dbReference>
<dbReference type="AlphaFoldDB" id="A0A3E0UBR8"/>
<evidence type="ECO:0000256" key="1">
    <source>
        <dbReference type="ARBA" id="ARBA00006484"/>
    </source>
</evidence>
<dbReference type="RefSeq" id="WP_115999006.1">
    <property type="nucleotide sequence ID" value="NZ_QUOV01000001.1"/>
</dbReference>
<sequence length="201" mass="21324">MKKIVVIGATGTIGKAVVEALDGQHQVISVANSSGDWQVDLSNEQSISTLFDNIGAFDELIVTAGDVAFADFNEMTSEQWQFSLANKLMGQINLARYATKHLNQGGSITLTSGILTDEFVAWGTAASTVNGAIDHFVKAASTELPKSIRINAVSPTLVTESIPVFGDYFPGFTAVPAAKLANAYLKSAMGVQTGTIYKVFQ</sequence>
<gene>
    <name evidence="3" type="ORF">DXX92_02610</name>
</gene>
<dbReference type="EMBL" id="QUOV01000001">
    <property type="protein sequence ID" value="REL34329.1"/>
    <property type="molecule type" value="Genomic_DNA"/>
</dbReference>
<accession>A0A3E0UBR8</accession>
<evidence type="ECO:0000313" key="3">
    <source>
        <dbReference type="EMBL" id="REL34329.1"/>
    </source>
</evidence>
<dbReference type="InterPro" id="IPR036291">
    <property type="entry name" value="NAD(P)-bd_dom_sf"/>
</dbReference>
<dbReference type="Pfam" id="PF13561">
    <property type="entry name" value="adh_short_C2"/>
    <property type="match status" value="1"/>
</dbReference>
<dbReference type="Gene3D" id="3.40.50.720">
    <property type="entry name" value="NAD(P)-binding Rossmann-like Domain"/>
    <property type="match status" value="1"/>
</dbReference>
<dbReference type="PRINTS" id="PR00081">
    <property type="entry name" value="GDHRDH"/>
</dbReference>
<dbReference type="InterPro" id="IPR002347">
    <property type="entry name" value="SDR_fam"/>
</dbReference>
<comment type="caution">
    <text evidence="3">The sequence shown here is derived from an EMBL/GenBank/DDBJ whole genome shotgun (WGS) entry which is preliminary data.</text>
</comment>
<dbReference type="NCBIfam" id="NF005754">
    <property type="entry name" value="PRK07578.1"/>
    <property type="match status" value="1"/>
</dbReference>
<reference evidence="3 4" key="1">
    <citation type="submission" date="2018-08" db="EMBL/GenBank/DDBJ databases">
        <title>Thalassotalea euphylliae genome.</title>
        <authorList>
            <person name="Summers S."/>
            <person name="Rice S.A."/>
            <person name="Freckelton M.L."/>
            <person name="Nedved B.T."/>
            <person name="Hadfield M.G."/>
        </authorList>
    </citation>
    <scope>NUCLEOTIDE SEQUENCE [LARGE SCALE GENOMIC DNA]</scope>
    <source>
        <strain evidence="3 4">H2</strain>
    </source>
</reference>
<dbReference type="CDD" id="cd11731">
    <property type="entry name" value="Lin1944_like_SDR_c"/>
    <property type="match status" value="1"/>
</dbReference>
<organism evidence="3 4">
    <name type="scientific">Thalassotalea euphylliae</name>
    <dbReference type="NCBI Taxonomy" id="1655234"/>
    <lineage>
        <taxon>Bacteria</taxon>
        <taxon>Pseudomonadati</taxon>
        <taxon>Pseudomonadota</taxon>
        <taxon>Gammaproteobacteria</taxon>
        <taxon>Alteromonadales</taxon>
        <taxon>Colwelliaceae</taxon>
        <taxon>Thalassotalea</taxon>
    </lineage>
</organism>
<proteinExistence type="inferred from homology"/>
<dbReference type="Proteomes" id="UP000256999">
    <property type="component" value="Unassembled WGS sequence"/>
</dbReference>
<dbReference type="InterPro" id="IPR051122">
    <property type="entry name" value="SDR_DHRS6-like"/>
</dbReference>
<dbReference type="PANTHER" id="PTHR43477:SF1">
    <property type="entry name" value="DIHYDROANTICAPSIN 7-DEHYDROGENASE"/>
    <property type="match status" value="1"/>
</dbReference>
<comment type="similarity">
    <text evidence="1">Belongs to the short-chain dehydrogenases/reductases (SDR) family.</text>
</comment>
<keyword evidence="2" id="KW-0560">Oxidoreductase</keyword>
<name>A0A3E0UBR8_9GAMM</name>
<evidence type="ECO:0000256" key="2">
    <source>
        <dbReference type="ARBA" id="ARBA00023002"/>
    </source>
</evidence>
<dbReference type="GO" id="GO:0016491">
    <property type="term" value="F:oxidoreductase activity"/>
    <property type="evidence" value="ECO:0007669"/>
    <property type="project" value="UniProtKB-KW"/>
</dbReference>
<dbReference type="OrthoDB" id="9787486at2"/>